<dbReference type="FunFam" id="1.10.10.10:FF:000001">
    <property type="entry name" value="LysR family transcriptional regulator"/>
    <property type="match status" value="1"/>
</dbReference>
<gene>
    <name evidence="6" type="ORF">IAA21_02040</name>
</gene>
<dbReference type="Gene3D" id="1.10.10.10">
    <property type="entry name" value="Winged helix-like DNA-binding domain superfamily/Winged helix DNA-binding domain"/>
    <property type="match status" value="1"/>
</dbReference>
<dbReference type="GO" id="GO:0003700">
    <property type="term" value="F:DNA-binding transcription factor activity"/>
    <property type="evidence" value="ECO:0007669"/>
    <property type="project" value="InterPro"/>
</dbReference>
<dbReference type="Pfam" id="PF00126">
    <property type="entry name" value="HTH_1"/>
    <property type="match status" value="1"/>
</dbReference>
<dbReference type="AlphaFoldDB" id="A0A9D2DR28"/>
<dbReference type="PANTHER" id="PTHR30126:SF64">
    <property type="entry name" value="HTH-TYPE TRANSCRIPTIONAL REGULATOR CITR"/>
    <property type="match status" value="1"/>
</dbReference>
<dbReference type="InterPro" id="IPR036390">
    <property type="entry name" value="WH_DNA-bd_sf"/>
</dbReference>
<dbReference type="Proteomes" id="UP000824041">
    <property type="component" value="Unassembled WGS sequence"/>
</dbReference>
<dbReference type="PANTHER" id="PTHR30126">
    <property type="entry name" value="HTH-TYPE TRANSCRIPTIONAL REGULATOR"/>
    <property type="match status" value="1"/>
</dbReference>
<dbReference type="InterPro" id="IPR005119">
    <property type="entry name" value="LysR_subst-bd"/>
</dbReference>
<dbReference type="Gene3D" id="3.40.190.10">
    <property type="entry name" value="Periplasmic binding protein-like II"/>
    <property type="match status" value="2"/>
</dbReference>
<dbReference type="EMBL" id="DXBU01000024">
    <property type="protein sequence ID" value="HIZ21566.1"/>
    <property type="molecule type" value="Genomic_DNA"/>
</dbReference>
<dbReference type="SUPFAM" id="SSF46785">
    <property type="entry name" value="Winged helix' DNA-binding domain"/>
    <property type="match status" value="1"/>
</dbReference>
<evidence type="ECO:0000256" key="2">
    <source>
        <dbReference type="ARBA" id="ARBA00023015"/>
    </source>
</evidence>
<sequence>MRERISLYHIFYTVAQTGNISHAARELYISQPAVSRALKRLEESLDTRLFARSSRGVALTPSGSLLFQKVRDAFSVLSEGEDAVLGNRSMNVPRLRLGASATLCNYVLMPYLKTYIKSYPQVRVTISCQSTYQTLELLEQGKIDIGLIGRPQKLSGLHYRPLQKIHDIFVSTKEYVNNQQLLYPRESLFQTATFMLLDEDNITRQSVNALLKERQIELAHILEVTSMDLLIRFAEIGMGVACVVREFIREKLEKGTLVEVSMNGSFPAREIGFVCSKKNSAVPHLEHFFPVENSGS</sequence>
<comment type="similarity">
    <text evidence="1">Belongs to the LysR transcriptional regulatory family.</text>
</comment>
<accession>A0A9D2DR28</accession>
<name>A0A9D2DR28_9FIRM</name>
<keyword evidence="2" id="KW-0805">Transcription regulation</keyword>
<reference evidence="6" key="2">
    <citation type="submission" date="2021-04" db="EMBL/GenBank/DDBJ databases">
        <authorList>
            <person name="Gilroy R."/>
        </authorList>
    </citation>
    <scope>NUCLEOTIDE SEQUENCE</scope>
    <source>
        <strain evidence="6">14324</strain>
    </source>
</reference>
<proteinExistence type="inferred from homology"/>
<reference evidence="6" key="1">
    <citation type="journal article" date="2021" name="PeerJ">
        <title>Extensive microbial diversity within the chicken gut microbiome revealed by metagenomics and culture.</title>
        <authorList>
            <person name="Gilroy R."/>
            <person name="Ravi A."/>
            <person name="Getino M."/>
            <person name="Pursley I."/>
            <person name="Horton D.L."/>
            <person name="Alikhan N.F."/>
            <person name="Baker D."/>
            <person name="Gharbi K."/>
            <person name="Hall N."/>
            <person name="Watson M."/>
            <person name="Adriaenssens E.M."/>
            <person name="Foster-Nyarko E."/>
            <person name="Jarju S."/>
            <person name="Secka A."/>
            <person name="Antonio M."/>
            <person name="Oren A."/>
            <person name="Chaudhuri R.R."/>
            <person name="La Ragione R."/>
            <person name="Hildebrand F."/>
            <person name="Pallen M.J."/>
        </authorList>
    </citation>
    <scope>NUCLEOTIDE SEQUENCE</scope>
    <source>
        <strain evidence="6">14324</strain>
    </source>
</reference>
<dbReference type="GO" id="GO:0000976">
    <property type="term" value="F:transcription cis-regulatory region binding"/>
    <property type="evidence" value="ECO:0007669"/>
    <property type="project" value="TreeGrafter"/>
</dbReference>
<dbReference type="PRINTS" id="PR00039">
    <property type="entry name" value="HTHLYSR"/>
</dbReference>
<evidence type="ECO:0000256" key="1">
    <source>
        <dbReference type="ARBA" id="ARBA00009437"/>
    </source>
</evidence>
<evidence type="ECO:0000259" key="5">
    <source>
        <dbReference type="PROSITE" id="PS50931"/>
    </source>
</evidence>
<dbReference type="InterPro" id="IPR000847">
    <property type="entry name" value="LysR_HTH_N"/>
</dbReference>
<keyword evidence="4" id="KW-0804">Transcription</keyword>
<keyword evidence="3" id="KW-0238">DNA-binding</keyword>
<dbReference type="PROSITE" id="PS50931">
    <property type="entry name" value="HTH_LYSR"/>
    <property type="match status" value="1"/>
</dbReference>
<dbReference type="SUPFAM" id="SSF53850">
    <property type="entry name" value="Periplasmic binding protein-like II"/>
    <property type="match status" value="1"/>
</dbReference>
<dbReference type="Pfam" id="PF03466">
    <property type="entry name" value="LysR_substrate"/>
    <property type="match status" value="1"/>
</dbReference>
<feature type="domain" description="HTH lysR-type" evidence="5">
    <location>
        <begin position="9"/>
        <end position="60"/>
    </location>
</feature>
<evidence type="ECO:0000256" key="3">
    <source>
        <dbReference type="ARBA" id="ARBA00023125"/>
    </source>
</evidence>
<evidence type="ECO:0000256" key="4">
    <source>
        <dbReference type="ARBA" id="ARBA00023163"/>
    </source>
</evidence>
<organism evidence="6 7">
    <name type="scientific">Candidatus Blautia faecigallinarum</name>
    <dbReference type="NCBI Taxonomy" id="2838488"/>
    <lineage>
        <taxon>Bacteria</taxon>
        <taxon>Bacillati</taxon>
        <taxon>Bacillota</taxon>
        <taxon>Clostridia</taxon>
        <taxon>Lachnospirales</taxon>
        <taxon>Lachnospiraceae</taxon>
        <taxon>Blautia</taxon>
    </lineage>
</organism>
<dbReference type="InterPro" id="IPR036388">
    <property type="entry name" value="WH-like_DNA-bd_sf"/>
</dbReference>
<evidence type="ECO:0000313" key="6">
    <source>
        <dbReference type="EMBL" id="HIZ21566.1"/>
    </source>
</evidence>
<protein>
    <submittedName>
        <fullName evidence="6">LysR family transcriptional regulator</fullName>
    </submittedName>
</protein>
<comment type="caution">
    <text evidence="6">The sequence shown here is derived from an EMBL/GenBank/DDBJ whole genome shotgun (WGS) entry which is preliminary data.</text>
</comment>
<evidence type="ECO:0000313" key="7">
    <source>
        <dbReference type="Proteomes" id="UP000824041"/>
    </source>
</evidence>
<dbReference type="CDD" id="cd05466">
    <property type="entry name" value="PBP2_LTTR_substrate"/>
    <property type="match status" value="1"/>
</dbReference>